<dbReference type="Pfam" id="PF05781">
    <property type="entry name" value="MRVI1"/>
    <property type="match status" value="1"/>
</dbReference>
<feature type="compositionally biased region" description="Basic and acidic residues" evidence="9">
    <location>
        <begin position="107"/>
        <end position="120"/>
    </location>
</feature>
<feature type="compositionally biased region" description="Gly residues" evidence="9">
    <location>
        <begin position="253"/>
        <end position="267"/>
    </location>
</feature>
<feature type="compositionally biased region" description="Basic and acidic residues" evidence="9">
    <location>
        <begin position="765"/>
        <end position="775"/>
    </location>
</feature>
<feature type="coiled-coil region" evidence="8">
    <location>
        <begin position="640"/>
        <end position="674"/>
    </location>
</feature>
<dbReference type="EMBL" id="JAWZYT010002010">
    <property type="protein sequence ID" value="KAK4307395.1"/>
    <property type="molecule type" value="Genomic_DNA"/>
</dbReference>
<evidence type="ECO:0000256" key="1">
    <source>
        <dbReference type="ARBA" id="ARBA00004167"/>
    </source>
</evidence>
<evidence type="ECO:0000256" key="8">
    <source>
        <dbReference type="SAM" id="Coils"/>
    </source>
</evidence>
<feature type="compositionally biased region" description="Low complexity" evidence="9">
    <location>
        <begin position="807"/>
        <end position="826"/>
    </location>
</feature>
<evidence type="ECO:0000313" key="12">
    <source>
        <dbReference type="Proteomes" id="UP001292094"/>
    </source>
</evidence>
<keyword evidence="6 8" id="KW-0175">Coiled coil</keyword>
<evidence type="ECO:0000256" key="7">
    <source>
        <dbReference type="ARBA" id="ARBA00023136"/>
    </source>
</evidence>
<feature type="compositionally biased region" description="Polar residues" evidence="9">
    <location>
        <begin position="45"/>
        <end position="56"/>
    </location>
</feature>
<keyword evidence="7 10" id="KW-0472">Membrane</keyword>
<sequence length="958" mass="104863">MFVFEVFVPTELNSRHSMTDDANVKVGPGSPRGAGRGGEEKTRRSGITTITPQVGSDSEESEQDGPQLILPRPRTHIPRHQEVEVAPLSPPPSLDNVEEEEEEEEEEKKREIQFRKEKPLLKKTKSISKEEEEEPLPSTPESESSMNSAELFSRITQQHGGTKPNEGRGLLQRQSSTTTTSDLPVTTPPHTPTTTAPLTVNSSQKFEMTGVAVRSERSKSCSAVFPSLQDQHLRSSGLARDEPIPVRRPHGGLEAGSGTGPLPGEGGMATKAVPKHMEGNSSEEVLTQEIQENPQEKQTPESRDCQEKIQTQELKTHEELLTPERKVPKERETKEESKTPVESRTPKGTETLKETKTPDSSNLPDISGTIIRTPDRKTSEESGTPDSVFESIWETQEAASRVNIYPVQASSRAEITATPKACTTPEGARKPSLSALEVFRRVVEKKDVEEVFQVDLEITRSSFINIGKSSGGGNSQKRSKREALSGGSALEEGEEGEGEGMEVQLPNPENLNSLFAVVKAVKNSHENLSAQEIENKFNQLSLAFRTDGVTLRQRLDLQQRHRDNAESNFNRELSQLRDSLIALHSECLDTELADAVSLARRNLDILTTSSTRVLSNSEVWGAVQQEWRVSRAVEVLLLHVDNVKRMYEREHQELEELRRLLNEYQIELPLTTSQPPLDVPPSRRVRALSLAVCQSNSKPQQDSRRTSMTSGGAGRSGGGSFTGARTRRRASLQPDQLKPLRDQFSLASVVAAATAANAASGTSSSKDKQDGRDNTNNKGMLGITEEGTISEESGEETTNQNRPLVPPSTATSTTTLSTTTTSNSTTPAPPISQSLSGTELERRPSQDSIASSVSQEGEARFAPPSSTFASNRKDSLVYHAVDRMVGAASEWWPSSAQNTGSSGRYIITTLLAILVVCVLLVFCTASSDISDPRCPNWSSIGHFSHPFVTVQFQGCKPF</sequence>
<evidence type="ECO:0000313" key="11">
    <source>
        <dbReference type="EMBL" id="KAK4307395.1"/>
    </source>
</evidence>
<feature type="compositionally biased region" description="Polar residues" evidence="9">
    <location>
        <begin position="846"/>
        <end position="855"/>
    </location>
</feature>
<accession>A0AAE1PEX5</accession>
<feature type="compositionally biased region" description="Acidic residues" evidence="9">
    <location>
        <begin position="96"/>
        <end position="106"/>
    </location>
</feature>
<keyword evidence="4 10" id="KW-0812">Transmembrane</keyword>
<dbReference type="GO" id="GO:0005737">
    <property type="term" value="C:cytoplasm"/>
    <property type="evidence" value="ECO:0007669"/>
    <property type="project" value="UniProtKB-SubCell"/>
</dbReference>
<keyword evidence="12" id="KW-1185">Reference proteome</keyword>
<feature type="compositionally biased region" description="Low complexity" evidence="9">
    <location>
        <begin position="175"/>
        <end position="185"/>
    </location>
</feature>
<evidence type="ECO:0000256" key="5">
    <source>
        <dbReference type="ARBA" id="ARBA00022989"/>
    </source>
</evidence>
<feature type="compositionally biased region" description="Polar residues" evidence="9">
    <location>
        <begin position="146"/>
        <end position="160"/>
    </location>
</feature>
<dbReference type="PANTHER" id="PTHR15352">
    <property type="entry name" value="LYMPHOID-RESTRICTED MEMBRANE PROTEIN, JAW1"/>
    <property type="match status" value="1"/>
</dbReference>
<evidence type="ECO:0000256" key="4">
    <source>
        <dbReference type="ARBA" id="ARBA00022692"/>
    </source>
</evidence>
<dbReference type="AlphaFoldDB" id="A0AAE1PEX5"/>
<proteinExistence type="predicted"/>
<feature type="compositionally biased region" description="Gly residues" evidence="9">
    <location>
        <begin position="711"/>
        <end position="721"/>
    </location>
</feature>
<dbReference type="PANTHER" id="PTHR15352:SF1">
    <property type="entry name" value="KASH5-LIKE COILED-COIL DOMAIN-CONTAINING PROTEIN"/>
    <property type="match status" value="1"/>
</dbReference>
<evidence type="ECO:0000256" key="3">
    <source>
        <dbReference type="ARBA" id="ARBA00022490"/>
    </source>
</evidence>
<dbReference type="Proteomes" id="UP001292094">
    <property type="component" value="Unassembled WGS sequence"/>
</dbReference>
<feature type="region of interest" description="Disordered" evidence="9">
    <location>
        <begin position="229"/>
        <end position="387"/>
    </location>
</feature>
<feature type="region of interest" description="Disordered" evidence="9">
    <location>
        <begin position="755"/>
        <end position="867"/>
    </location>
</feature>
<comment type="caution">
    <text evidence="11">The sequence shown here is derived from an EMBL/GenBank/DDBJ whole genome shotgun (WGS) entry which is preliminary data.</text>
</comment>
<dbReference type="InterPro" id="IPR008677">
    <property type="entry name" value="MRVI1"/>
</dbReference>
<feature type="region of interest" description="Disordered" evidence="9">
    <location>
        <begin position="692"/>
        <end position="739"/>
    </location>
</feature>
<feature type="compositionally biased region" description="Low complexity" evidence="9">
    <location>
        <begin position="755"/>
        <end position="764"/>
    </location>
</feature>
<name>A0AAE1PEX5_9EUCA</name>
<reference evidence="11" key="1">
    <citation type="submission" date="2023-11" db="EMBL/GenBank/DDBJ databases">
        <title>Genome assemblies of two species of porcelain crab, Petrolisthes cinctipes and Petrolisthes manimaculis (Anomura: Porcellanidae).</title>
        <authorList>
            <person name="Angst P."/>
        </authorList>
    </citation>
    <scope>NUCLEOTIDE SEQUENCE</scope>
    <source>
        <strain evidence="11">PB745_02</strain>
        <tissue evidence="11">Gill</tissue>
    </source>
</reference>
<feature type="compositionally biased region" description="Polar residues" evidence="9">
    <location>
        <begin position="279"/>
        <end position="293"/>
    </location>
</feature>
<feature type="transmembrane region" description="Helical" evidence="10">
    <location>
        <begin position="905"/>
        <end position="923"/>
    </location>
</feature>
<evidence type="ECO:0000256" key="10">
    <source>
        <dbReference type="SAM" id="Phobius"/>
    </source>
</evidence>
<dbReference type="GO" id="GO:0016020">
    <property type="term" value="C:membrane"/>
    <property type="evidence" value="ECO:0007669"/>
    <property type="project" value="UniProtKB-SubCell"/>
</dbReference>
<evidence type="ECO:0000256" key="6">
    <source>
        <dbReference type="ARBA" id="ARBA00023054"/>
    </source>
</evidence>
<gene>
    <name evidence="11" type="ORF">Pmani_020848</name>
</gene>
<organism evidence="11 12">
    <name type="scientific">Petrolisthes manimaculis</name>
    <dbReference type="NCBI Taxonomy" id="1843537"/>
    <lineage>
        <taxon>Eukaryota</taxon>
        <taxon>Metazoa</taxon>
        <taxon>Ecdysozoa</taxon>
        <taxon>Arthropoda</taxon>
        <taxon>Crustacea</taxon>
        <taxon>Multicrustacea</taxon>
        <taxon>Malacostraca</taxon>
        <taxon>Eumalacostraca</taxon>
        <taxon>Eucarida</taxon>
        <taxon>Decapoda</taxon>
        <taxon>Pleocyemata</taxon>
        <taxon>Anomura</taxon>
        <taxon>Galatheoidea</taxon>
        <taxon>Porcellanidae</taxon>
        <taxon>Petrolisthes</taxon>
    </lineage>
</organism>
<feature type="compositionally biased region" description="Acidic residues" evidence="9">
    <location>
        <begin position="491"/>
        <end position="500"/>
    </location>
</feature>
<protein>
    <submittedName>
        <fullName evidence="11">Uncharacterized protein</fullName>
    </submittedName>
</protein>
<evidence type="ECO:0000256" key="9">
    <source>
        <dbReference type="SAM" id="MobiDB-lite"/>
    </source>
</evidence>
<feature type="compositionally biased region" description="Basic and acidic residues" evidence="9">
    <location>
        <begin position="294"/>
        <end position="307"/>
    </location>
</feature>
<feature type="compositionally biased region" description="Basic and acidic residues" evidence="9">
    <location>
        <begin position="314"/>
        <end position="357"/>
    </location>
</feature>
<evidence type="ECO:0000256" key="2">
    <source>
        <dbReference type="ARBA" id="ARBA00004496"/>
    </source>
</evidence>
<comment type="subcellular location">
    <subcellularLocation>
        <location evidence="2">Cytoplasm</location>
    </subcellularLocation>
    <subcellularLocation>
        <location evidence="1">Membrane</location>
        <topology evidence="1">Single-pass membrane protein</topology>
    </subcellularLocation>
</comment>
<keyword evidence="5 10" id="KW-1133">Transmembrane helix</keyword>
<feature type="region of interest" description="Disordered" evidence="9">
    <location>
        <begin position="466"/>
        <end position="502"/>
    </location>
</feature>
<keyword evidence="3" id="KW-0963">Cytoplasm</keyword>
<feature type="region of interest" description="Disordered" evidence="9">
    <location>
        <begin position="18"/>
        <end position="204"/>
    </location>
</feature>